<gene>
    <name evidence="6" type="ORF">HHL14_15895</name>
</gene>
<dbReference type="GO" id="GO:0016788">
    <property type="term" value="F:hydrolase activity, acting on ester bonds"/>
    <property type="evidence" value="ECO:0007669"/>
    <property type="project" value="InterPro"/>
</dbReference>
<evidence type="ECO:0000256" key="1">
    <source>
        <dbReference type="ARBA" id="ARBA00001947"/>
    </source>
</evidence>
<dbReference type="PANTHER" id="PTHR37326:SF1">
    <property type="entry name" value="BLL3975 PROTEIN"/>
    <property type="match status" value="1"/>
</dbReference>
<evidence type="ECO:0000313" key="7">
    <source>
        <dbReference type="Proteomes" id="UP000583127"/>
    </source>
</evidence>
<feature type="domain" description="Succinylglutamate desuccinylase/Aspartoacylase catalytic" evidence="5">
    <location>
        <begin position="30"/>
        <end position="260"/>
    </location>
</feature>
<keyword evidence="7" id="KW-1185">Reference proteome</keyword>
<keyword evidence="2" id="KW-0479">Metal-binding</keyword>
<evidence type="ECO:0000259" key="5">
    <source>
        <dbReference type="Pfam" id="PF24827"/>
    </source>
</evidence>
<evidence type="ECO:0000256" key="2">
    <source>
        <dbReference type="ARBA" id="ARBA00022723"/>
    </source>
</evidence>
<evidence type="ECO:0000313" key="6">
    <source>
        <dbReference type="EMBL" id="NML32317.1"/>
    </source>
</evidence>
<reference evidence="6 7" key="1">
    <citation type="submission" date="2020-04" db="EMBL/GenBank/DDBJ databases">
        <title>Paraburkholderia sp. G-4-1-8 isolated from soil.</title>
        <authorList>
            <person name="Dahal R.H."/>
        </authorList>
    </citation>
    <scope>NUCLEOTIDE SEQUENCE [LARGE SCALE GENOMIC DNA]</scope>
    <source>
        <strain evidence="6 7">G-4-1-8</strain>
    </source>
</reference>
<proteinExistence type="predicted"/>
<dbReference type="Gene3D" id="3.40.630.10">
    <property type="entry name" value="Zn peptidases"/>
    <property type="match status" value="1"/>
</dbReference>
<dbReference type="EMBL" id="JABBFZ010000008">
    <property type="protein sequence ID" value="NML32317.1"/>
    <property type="molecule type" value="Genomic_DNA"/>
</dbReference>
<accession>A0A7X9ZXR0</accession>
<comment type="cofactor">
    <cofactor evidence="1">
        <name>Zn(2+)</name>
        <dbReference type="ChEBI" id="CHEBI:29105"/>
    </cofactor>
</comment>
<dbReference type="PANTHER" id="PTHR37326">
    <property type="entry name" value="BLL3975 PROTEIN"/>
    <property type="match status" value="1"/>
</dbReference>
<dbReference type="Proteomes" id="UP000583127">
    <property type="component" value="Unassembled WGS sequence"/>
</dbReference>
<dbReference type="InterPro" id="IPR053138">
    <property type="entry name" value="N-alpha-Ac-DABA_deacetylase"/>
</dbReference>
<dbReference type="SUPFAM" id="SSF53187">
    <property type="entry name" value="Zn-dependent exopeptidases"/>
    <property type="match status" value="1"/>
</dbReference>
<protein>
    <submittedName>
        <fullName evidence="6">Succinylglutamate desuccinylase/aspartoacylase family protein</fullName>
    </submittedName>
</protein>
<dbReference type="Pfam" id="PF24827">
    <property type="entry name" value="AstE_AspA_cat"/>
    <property type="match status" value="1"/>
</dbReference>
<sequence length="381" mass="42184">MFRSMPEIKCVPFSANETVMYRFGTPGTRPRVYLQGALHADEVSATLALHYLCELLTVAERENRVRGELIVVPHCNPAGLRQFVHGRHLGRFDLSDGRNFNRGFPDIADEIIHRLGRIAPQNLNTEMAIDTGASLLSKVRCESPGDQFRIELFRMSWGADIVIDVHSDMESVVHLYSSPASWPRIERLAAHLDAQTVMLGEVSADMPFDEAHSHAWSKVARFLMERDYCAAHRVSSCTVELRGLADVEPALARQDAAAFHDYLVDAGALDPIASIASSAAALRTAVQPISLDEVDMITSPITGVLVHCKDLGERVVPGEVIARVFDPTEIVPYRAWREIVARYSGVVFARWHQRTVRAGMVVCKIGGANGERKPGNVRLPD</sequence>
<evidence type="ECO:0000256" key="3">
    <source>
        <dbReference type="ARBA" id="ARBA00022801"/>
    </source>
</evidence>
<evidence type="ECO:0000256" key="4">
    <source>
        <dbReference type="ARBA" id="ARBA00022833"/>
    </source>
</evidence>
<keyword evidence="4" id="KW-0862">Zinc</keyword>
<organism evidence="6 7">
    <name type="scientific">Paraburkholderia antibiotica</name>
    <dbReference type="NCBI Taxonomy" id="2728839"/>
    <lineage>
        <taxon>Bacteria</taxon>
        <taxon>Pseudomonadati</taxon>
        <taxon>Pseudomonadota</taxon>
        <taxon>Betaproteobacteria</taxon>
        <taxon>Burkholderiales</taxon>
        <taxon>Burkholderiaceae</taxon>
        <taxon>Paraburkholderia</taxon>
    </lineage>
</organism>
<comment type="caution">
    <text evidence="6">The sequence shown here is derived from an EMBL/GenBank/DDBJ whole genome shotgun (WGS) entry which is preliminary data.</text>
</comment>
<keyword evidence="3" id="KW-0378">Hydrolase</keyword>
<dbReference type="InterPro" id="IPR055438">
    <property type="entry name" value="AstE_AspA_cat"/>
</dbReference>
<name>A0A7X9ZXR0_9BURK</name>
<dbReference type="GO" id="GO:0046872">
    <property type="term" value="F:metal ion binding"/>
    <property type="evidence" value="ECO:0007669"/>
    <property type="project" value="UniProtKB-KW"/>
</dbReference>
<dbReference type="AlphaFoldDB" id="A0A7X9ZXR0"/>